<reference evidence="5" key="1">
    <citation type="submission" date="2018-11" db="EMBL/GenBank/DDBJ databases">
        <authorList>
            <person name="Grassa J C."/>
        </authorList>
    </citation>
    <scope>NUCLEOTIDE SEQUENCE [LARGE SCALE GENOMIC DNA]</scope>
</reference>
<evidence type="ECO:0000256" key="2">
    <source>
        <dbReference type="ARBA" id="ARBA00022741"/>
    </source>
</evidence>
<dbReference type="Gene3D" id="1.20.5.4130">
    <property type="match status" value="1"/>
</dbReference>
<dbReference type="Gramene" id="evm.model.01.1725">
    <property type="protein sequence ID" value="cds.evm.model.01.1725"/>
    <property type="gene ID" value="evm.TU.01.1725"/>
</dbReference>
<proteinExistence type="predicted"/>
<sequence>MAEGAILSVAQSIIRSLATAALKEMGQPWGLKQQLQELRDTMSAMEAVLRDAEDQHASSHQAIDWVSKLEDTLYKADDLVDAIGTEALGRRVRFGGKNSNTNVDLPTLFANTSKVDFILPAQYQTFSIIIICWQT</sequence>
<protein>
    <recommendedName>
        <fullName evidence="4">Disease resistance N-terminal domain-containing protein</fullName>
    </recommendedName>
</protein>
<evidence type="ECO:0000256" key="1">
    <source>
        <dbReference type="ARBA" id="ARBA00022737"/>
    </source>
</evidence>
<feature type="domain" description="Disease resistance N-terminal" evidence="4">
    <location>
        <begin position="10"/>
        <end position="92"/>
    </location>
</feature>
<dbReference type="GO" id="GO:0006952">
    <property type="term" value="P:defense response"/>
    <property type="evidence" value="ECO:0007669"/>
    <property type="project" value="UniProtKB-KW"/>
</dbReference>
<keyword evidence="6" id="KW-1185">Reference proteome</keyword>
<evidence type="ECO:0000256" key="3">
    <source>
        <dbReference type="ARBA" id="ARBA00022821"/>
    </source>
</evidence>
<dbReference type="InterPro" id="IPR041118">
    <property type="entry name" value="Rx_N"/>
</dbReference>
<dbReference type="Pfam" id="PF18052">
    <property type="entry name" value="Rx_N"/>
    <property type="match status" value="1"/>
</dbReference>
<organism evidence="5 6">
    <name type="scientific">Cannabis sativa</name>
    <name type="common">Hemp</name>
    <name type="synonym">Marijuana</name>
    <dbReference type="NCBI Taxonomy" id="3483"/>
    <lineage>
        <taxon>Eukaryota</taxon>
        <taxon>Viridiplantae</taxon>
        <taxon>Streptophyta</taxon>
        <taxon>Embryophyta</taxon>
        <taxon>Tracheophyta</taxon>
        <taxon>Spermatophyta</taxon>
        <taxon>Magnoliopsida</taxon>
        <taxon>eudicotyledons</taxon>
        <taxon>Gunneridae</taxon>
        <taxon>Pentapetalae</taxon>
        <taxon>rosids</taxon>
        <taxon>fabids</taxon>
        <taxon>Rosales</taxon>
        <taxon>Cannabaceae</taxon>
        <taxon>Cannabis</taxon>
    </lineage>
</organism>
<dbReference type="GO" id="GO:0000166">
    <property type="term" value="F:nucleotide binding"/>
    <property type="evidence" value="ECO:0007669"/>
    <property type="project" value="UniProtKB-KW"/>
</dbReference>
<dbReference type="EnsemblPlants" id="evm.model.01.1725">
    <property type="protein sequence ID" value="cds.evm.model.01.1725"/>
    <property type="gene ID" value="evm.TU.01.1725"/>
</dbReference>
<reference evidence="5" key="2">
    <citation type="submission" date="2021-03" db="UniProtKB">
        <authorList>
            <consortium name="EnsemblPlants"/>
        </authorList>
    </citation>
    <scope>IDENTIFICATION</scope>
</reference>
<evidence type="ECO:0000313" key="5">
    <source>
        <dbReference type="EnsemblPlants" id="cds.evm.model.01.1725"/>
    </source>
</evidence>
<evidence type="ECO:0000259" key="4">
    <source>
        <dbReference type="Pfam" id="PF18052"/>
    </source>
</evidence>
<accession>A0A803NI97</accession>
<dbReference type="OMA" id="AEDQHAS"/>
<evidence type="ECO:0000313" key="6">
    <source>
        <dbReference type="Proteomes" id="UP000596661"/>
    </source>
</evidence>
<dbReference type="AlphaFoldDB" id="A0A803NI97"/>
<dbReference type="Proteomes" id="UP000596661">
    <property type="component" value="Chromosome 1"/>
</dbReference>
<keyword evidence="2" id="KW-0547">Nucleotide-binding</keyword>
<name>A0A803NI97_CANSA</name>
<dbReference type="EMBL" id="UZAU01000046">
    <property type="status" value="NOT_ANNOTATED_CDS"/>
    <property type="molecule type" value="Genomic_DNA"/>
</dbReference>
<keyword evidence="3" id="KW-0611">Plant defense</keyword>
<keyword evidence="1" id="KW-0677">Repeat</keyword>